<keyword evidence="3" id="KW-1185">Reference proteome</keyword>
<feature type="compositionally biased region" description="Acidic residues" evidence="1">
    <location>
        <begin position="316"/>
        <end position="334"/>
    </location>
</feature>
<dbReference type="AlphaFoldDB" id="A0A0J0XS61"/>
<dbReference type="Proteomes" id="UP000053611">
    <property type="component" value="Unassembled WGS sequence"/>
</dbReference>
<feature type="region of interest" description="Disordered" evidence="1">
    <location>
        <begin position="314"/>
        <end position="357"/>
    </location>
</feature>
<dbReference type="RefSeq" id="XP_018280404.1">
    <property type="nucleotide sequence ID" value="XM_018426532.1"/>
</dbReference>
<gene>
    <name evidence="2" type="ORF">CC85DRAFT_327036</name>
</gene>
<evidence type="ECO:0000313" key="2">
    <source>
        <dbReference type="EMBL" id="KLT43913.1"/>
    </source>
</evidence>
<feature type="compositionally biased region" description="Polar residues" evidence="1">
    <location>
        <begin position="84"/>
        <end position="94"/>
    </location>
</feature>
<sequence length="371" mass="38886">MFCFSCVWKKTALTEYSNEGKARQRRGLTDFSASRESVDAALAEAPRPGPERLEDETVKGYLVTAPHSTSAVPSQCRRDEYTSGAKSLSVSGSEPCSIDGAEEKRQLSELDDTTGDPVPRNGNKDSARPNACRVGFWRGSDHASGCDPGETTVPAQDADVKPTIEELAAVDREAGHSSPHQGRGKSKDNGSGASGKAEKDSEPEAAEIKGDETSDRQDPKPAPHAPIWAKVVVPDSGPKPAKNAAERLEPKSSVPVTETLSIAISKSDVNLSVDGGNVMDGLYVSGGTSHASSATPSVEVIDPLPRKNCVSVVDLTGDEEDEISSVEGSSDDSDGNNQSDGSLTSSNDLADAKTPLRLDAPLAVVKTELSA</sequence>
<dbReference type="EMBL" id="KQ087191">
    <property type="protein sequence ID" value="KLT43913.1"/>
    <property type="molecule type" value="Genomic_DNA"/>
</dbReference>
<dbReference type="GeneID" id="28987135"/>
<organism evidence="2 3">
    <name type="scientific">Cutaneotrichosporon oleaginosum</name>
    <dbReference type="NCBI Taxonomy" id="879819"/>
    <lineage>
        <taxon>Eukaryota</taxon>
        <taxon>Fungi</taxon>
        <taxon>Dikarya</taxon>
        <taxon>Basidiomycota</taxon>
        <taxon>Agaricomycotina</taxon>
        <taxon>Tremellomycetes</taxon>
        <taxon>Trichosporonales</taxon>
        <taxon>Trichosporonaceae</taxon>
        <taxon>Cutaneotrichosporon</taxon>
    </lineage>
</organism>
<feature type="region of interest" description="Disordered" evidence="1">
    <location>
        <begin position="83"/>
        <end position="256"/>
    </location>
</feature>
<evidence type="ECO:0000256" key="1">
    <source>
        <dbReference type="SAM" id="MobiDB-lite"/>
    </source>
</evidence>
<feature type="region of interest" description="Disordered" evidence="1">
    <location>
        <begin position="20"/>
        <end position="53"/>
    </location>
</feature>
<proteinExistence type="predicted"/>
<feature type="compositionally biased region" description="Basic and acidic residues" evidence="1">
    <location>
        <begin position="158"/>
        <end position="175"/>
    </location>
</feature>
<feature type="compositionally biased region" description="Basic and acidic residues" evidence="1">
    <location>
        <begin position="196"/>
        <end position="221"/>
    </location>
</feature>
<evidence type="ECO:0000313" key="3">
    <source>
        <dbReference type="Proteomes" id="UP000053611"/>
    </source>
</evidence>
<protein>
    <submittedName>
        <fullName evidence="2">Uncharacterized protein</fullName>
    </submittedName>
</protein>
<accession>A0A0J0XS61</accession>
<name>A0A0J0XS61_9TREE</name>
<reference evidence="2 3" key="1">
    <citation type="submission" date="2015-03" db="EMBL/GenBank/DDBJ databases">
        <title>Genomics and transcriptomics of the oil-accumulating basidiomycete yeast T. oleaginosus allow insights into substrate utilization and the diverse evolutionary trajectories of mating systems in fungi.</title>
        <authorList>
            <consortium name="DOE Joint Genome Institute"/>
            <person name="Kourist R."/>
            <person name="Kracht O."/>
            <person name="Bracharz F."/>
            <person name="Lipzen A."/>
            <person name="Nolan M."/>
            <person name="Ohm R."/>
            <person name="Grigoriev I."/>
            <person name="Sun S."/>
            <person name="Heitman J."/>
            <person name="Bruck T."/>
            <person name="Nowrousian M."/>
        </authorList>
    </citation>
    <scope>NUCLEOTIDE SEQUENCE [LARGE SCALE GENOMIC DNA]</scope>
    <source>
        <strain evidence="2 3">IBC0246</strain>
    </source>
</reference>